<feature type="domain" description="Fibronectin type III-like" evidence="4">
    <location>
        <begin position="430"/>
        <end position="503"/>
    </location>
</feature>
<feature type="transmembrane region" description="Helical" evidence="3">
    <location>
        <begin position="64"/>
        <end position="85"/>
    </location>
</feature>
<evidence type="ECO:0000313" key="5">
    <source>
        <dbReference type="EMBL" id="MFD2118011.1"/>
    </source>
</evidence>
<dbReference type="SUPFAM" id="SSF51445">
    <property type="entry name" value="(Trans)glycosidases"/>
    <property type="match status" value="1"/>
</dbReference>
<gene>
    <name evidence="5" type="ORF">ACFSJH_20055</name>
</gene>
<dbReference type="InterPro" id="IPR002772">
    <property type="entry name" value="Glyco_hydro_3_C"/>
</dbReference>
<evidence type="ECO:0000256" key="1">
    <source>
        <dbReference type="ARBA" id="ARBA00005336"/>
    </source>
</evidence>
<dbReference type="Pfam" id="PF01915">
    <property type="entry name" value="Glyco_hydro_3_C"/>
    <property type="match status" value="1"/>
</dbReference>
<dbReference type="SUPFAM" id="SSF52279">
    <property type="entry name" value="Beta-D-glucan exohydrolase, C-terminal domain"/>
    <property type="match status" value="1"/>
</dbReference>
<sequence length="887" mass="99263">MIKQEIKKLAVQQAKKDAGNKQLKKESTAKYKAEIKASDNKLDKKRLKKEFKYYKKEVNKKVRYMAWTLVAVVFVILAVQFGPLVKSLLHATGASDITMDSSTPEGQAALKNGDHISLEIAKEGIVLMKNEDDSLPLNNEKINVFGLAPHVMRFGGGGSGNSDQSRKVSFFDSLDAKGIEYNKELAKFYSSNVKTGADNAGMLQMIKTMVLGETFDELENSKVSEQIIDNAKQYSNKALIFLSSSGSEASDMTVEQLQITQNKKDMIEMVASNFDDVTVIINAGNTLELGLLEDYPSIKSIVWVGTPGPYGALALADILKGNVNPSGRLVDTYAYDIRSNPASENFGDYKYDNLKKAFINYQEGIYVGYRYYETRYAKDEETYNKVVQYPFGYGLSYTDFQWEVVNSSFNEETISVDVKVTNNGLVAGKDVVQLYFNAPYIDGGLEKSETVLGDFTKTNLLEPNESEIVTLSFSVRDMASYDTSREAYILDAGNYKIRVATNVHETFESIDYTVNETVEYKTNSKTNVAYANQFEDAKGDIQYLLRSDWDGTYPSDKDISHTAPDSLLETIDKLDVIEGLELPELNQEVTLKLEDLKGLDYDDPKWNEFLNQFTLDELMDFVTNGAYKTIGIERLGIEQKLLMDGPAGFSYVFKKYEAAAYPTEIVVASTWNKDLAYLLGEAAGKEAVAYGIDGWYAPAMNIHRTPLGGRNFEYFSEDPYLSGIMSAEITKGAQDQGVIVFIKHFAMNDQETNARSGIVLWADEQAIREIYLKPFEITVKESEPKAAMSSFSYIGPKWAGEHTGLLNNILREEWGFDGFVSSDAVFGFMSADRAVVSGNDLMLDIMSPHKNKKALKKAYKENPAFIVKGLQDSVHNILYTFVNFQKN</sequence>
<evidence type="ECO:0000256" key="3">
    <source>
        <dbReference type="SAM" id="Phobius"/>
    </source>
</evidence>
<keyword evidence="3" id="KW-1133">Transmembrane helix</keyword>
<dbReference type="InterPro" id="IPR050288">
    <property type="entry name" value="Cellulose_deg_GH3"/>
</dbReference>
<dbReference type="InterPro" id="IPR036962">
    <property type="entry name" value="Glyco_hydro_3_N_sf"/>
</dbReference>
<keyword evidence="2 5" id="KW-0378">Hydrolase</keyword>
<keyword evidence="3" id="KW-0812">Transmembrane</keyword>
<dbReference type="InterPro" id="IPR017853">
    <property type="entry name" value="GH"/>
</dbReference>
<name>A0ABW4YQT6_9BACL</name>
<dbReference type="Proteomes" id="UP001597362">
    <property type="component" value="Unassembled WGS sequence"/>
</dbReference>
<keyword evidence="3" id="KW-0472">Membrane</keyword>
<dbReference type="PRINTS" id="PR00133">
    <property type="entry name" value="GLHYDRLASE3"/>
</dbReference>
<comment type="similarity">
    <text evidence="1">Belongs to the glycosyl hydrolase 3 family.</text>
</comment>
<dbReference type="InterPro" id="IPR001764">
    <property type="entry name" value="Glyco_hydro_3_N"/>
</dbReference>
<dbReference type="Gene3D" id="2.60.40.10">
    <property type="entry name" value="Immunoglobulins"/>
    <property type="match status" value="1"/>
</dbReference>
<dbReference type="GO" id="GO:0016787">
    <property type="term" value="F:hydrolase activity"/>
    <property type="evidence" value="ECO:0007669"/>
    <property type="project" value="UniProtKB-KW"/>
</dbReference>
<organism evidence="5 6">
    <name type="scientific">Paenibacillus yanchengensis</name>
    <dbReference type="NCBI Taxonomy" id="2035833"/>
    <lineage>
        <taxon>Bacteria</taxon>
        <taxon>Bacillati</taxon>
        <taxon>Bacillota</taxon>
        <taxon>Bacilli</taxon>
        <taxon>Bacillales</taxon>
        <taxon>Paenibacillaceae</taxon>
        <taxon>Paenibacillus</taxon>
    </lineage>
</organism>
<comment type="caution">
    <text evidence="5">The sequence shown here is derived from an EMBL/GenBank/DDBJ whole genome shotgun (WGS) entry which is preliminary data.</text>
</comment>
<accession>A0ABW4YQT6</accession>
<dbReference type="InterPro" id="IPR026891">
    <property type="entry name" value="Fn3-like"/>
</dbReference>
<evidence type="ECO:0000256" key="2">
    <source>
        <dbReference type="ARBA" id="ARBA00022801"/>
    </source>
</evidence>
<dbReference type="Gene3D" id="3.20.20.300">
    <property type="entry name" value="Glycoside hydrolase, family 3, N-terminal domain"/>
    <property type="match status" value="1"/>
</dbReference>
<dbReference type="Gene3D" id="3.40.50.1700">
    <property type="entry name" value="Glycoside hydrolase family 3 C-terminal domain"/>
    <property type="match status" value="1"/>
</dbReference>
<protein>
    <submittedName>
        <fullName evidence="5">Glycoside hydrolase family 3 N-terminal domain-containing protein</fullName>
    </submittedName>
</protein>
<dbReference type="Pfam" id="PF14310">
    <property type="entry name" value="Fn3-like"/>
    <property type="match status" value="1"/>
</dbReference>
<dbReference type="PANTHER" id="PTHR42715">
    <property type="entry name" value="BETA-GLUCOSIDASE"/>
    <property type="match status" value="1"/>
</dbReference>
<evidence type="ECO:0000313" key="6">
    <source>
        <dbReference type="Proteomes" id="UP001597362"/>
    </source>
</evidence>
<dbReference type="EMBL" id="JBHUHO010000049">
    <property type="protein sequence ID" value="MFD2118011.1"/>
    <property type="molecule type" value="Genomic_DNA"/>
</dbReference>
<evidence type="ECO:0000259" key="4">
    <source>
        <dbReference type="SMART" id="SM01217"/>
    </source>
</evidence>
<proteinExistence type="inferred from homology"/>
<dbReference type="RefSeq" id="WP_377775509.1">
    <property type="nucleotide sequence ID" value="NZ_JBHUHO010000049.1"/>
</dbReference>
<dbReference type="SMART" id="SM01217">
    <property type="entry name" value="Fn3_like"/>
    <property type="match status" value="1"/>
</dbReference>
<dbReference type="InterPro" id="IPR013783">
    <property type="entry name" value="Ig-like_fold"/>
</dbReference>
<reference evidence="6" key="1">
    <citation type="journal article" date="2019" name="Int. J. Syst. Evol. Microbiol.">
        <title>The Global Catalogue of Microorganisms (GCM) 10K type strain sequencing project: providing services to taxonomists for standard genome sequencing and annotation.</title>
        <authorList>
            <consortium name="The Broad Institute Genomics Platform"/>
            <consortium name="The Broad Institute Genome Sequencing Center for Infectious Disease"/>
            <person name="Wu L."/>
            <person name="Ma J."/>
        </authorList>
    </citation>
    <scope>NUCLEOTIDE SEQUENCE [LARGE SCALE GENOMIC DNA]</scope>
    <source>
        <strain evidence="6">GH52</strain>
    </source>
</reference>
<dbReference type="Pfam" id="PF00933">
    <property type="entry name" value="Glyco_hydro_3"/>
    <property type="match status" value="1"/>
</dbReference>
<dbReference type="PANTHER" id="PTHR42715:SF10">
    <property type="entry name" value="BETA-GLUCOSIDASE"/>
    <property type="match status" value="1"/>
</dbReference>
<dbReference type="InterPro" id="IPR036881">
    <property type="entry name" value="Glyco_hydro_3_C_sf"/>
</dbReference>
<keyword evidence="6" id="KW-1185">Reference proteome</keyword>